<gene>
    <name evidence="1" type="ORF">GETHOR_18060</name>
</gene>
<dbReference type="RefSeq" id="WP_286353430.1">
    <property type="nucleotide sequence ID" value="NZ_AP027079.1"/>
</dbReference>
<evidence type="ECO:0008006" key="3">
    <source>
        <dbReference type="Google" id="ProtNLM"/>
    </source>
</evidence>
<name>A0ABM8DRQ9_9BACT</name>
<dbReference type="SUPFAM" id="SSF49354">
    <property type="entry name" value="PapD-like"/>
    <property type="match status" value="1"/>
</dbReference>
<dbReference type="InterPro" id="IPR013783">
    <property type="entry name" value="Ig-like_fold"/>
</dbReference>
<evidence type="ECO:0000313" key="1">
    <source>
        <dbReference type="EMBL" id="BDU69705.1"/>
    </source>
</evidence>
<dbReference type="InterPro" id="IPR008962">
    <property type="entry name" value="PapD-like_sf"/>
</dbReference>
<dbReference type="Gene3D" id="2.60.40.10">
    <property type="entry name" value="Immunoglobulins"/>
    <property type="match status" value="1"/>
</dbReference>
<proteinExistence type="predicted"/>
<reference evidence="2" key="1">
    <citation type="journal article" date="2023" name="Int. J. Syst. Evol. Microbiol.">
        <title>Mesoterricola silvestris gen. nov., sp. nov., Mesoterricola sediminis sp. nov., Geothrix oryzae sp. nov., Geothrix edaphica sp. nov., Geothrix rubra sp. nov., and Geothrix limicola sp. nov., six novel members of Acidobacteriota isolated from soils.</title>
        <authorList>
            <person name="Itoh H."/>
            <person name="Sugisawa Y."/>
            <person name="Mise K."/>
            <person name="Xu Z."/>
            <person name="Kuniyasu M."/>
            <person name="Ushijima N."/>
            <person name="Kawano K."/>
            <person name="Kobayashi E."/>
            <person name="Shiratori Y."/>
            <person name="Masuda Y."/>
            <person name="Senoo K."/>
        </authorList>
    </citation>
    <scope>NUCLEOTIDE SEQUENCE [LARGE SCALE GENOMIC DNA]</scope>
    <source>
        <strain evidence="2">Red222</strain>
    </source>
</reference>
<keyword evidence="2" id="KW-1185">Reference proteome</keyword>
<organism evidence="1 2">
    <name type="scientific">Geothrix oryzae</name>
    <dbReference type="NCBI Taxonomy" id="2927975"/>
    <lineage>
        <taxon>Bacteria</taxon>
        <taxon>Pseudomonadati</taxon>
        <taxon>Acidobacteriota</taxon>
        <taxon>Holophagae</taxon>
        <taxon>Holophagales</taxon>
        <taxon>Holophagaceae</taxon>
        <taxon>Geothrix</taxon>
    </lineage>
</organism>
<protein>
    <recommendedName>
        <fullName evidence="3">Molecular chaperone</fullName>
    </recommendedName>
</protein>
<dbReference type="Proteomes" id="UP001242010">
    <property type="component" value="Chromosome"/>
</dbReference>
<accession>A0ABM8DRQ9</accession>
<dbReference type="EMBL" id="AP027079">
    <property type="protein sequence ID" value="BDU69705.1"/>
    <property type="molecule type" value="Genomic_DNA"/>
</dbReference>
<evidence type="ECO:0000313" key="2">
    <source>
        <dbReference type="Proteomes" id="UP001242010"/>
    </source>
</evidence>
<sequence length="263" mass="28665">MPAPRPGGTGDLAIFPTRVVLEGRERSAEIMLQNCGVSAASYRVSFKEMDMLPGGKIQERERKPGEITAADLVRFSPRQVDLAPGESQTVRVQVRKPEGLSDGEYRSHLLFQAIPTAEPPKPSGEDPEQKLSFNITQLVGISIPIIVRHGPTTANITLSGFRFWQPDVPEALPVLSLIMERTGNRSVIGEFAVTVESGGKFKKGARISELKAIAIYANLARREVHLPMQLGQNGGLKGTRVKVTFTATDMKLPPVSASFDIDH</sequence>